<dbReference type="Proteomes" id="UP000267096">
    <property type="component" value="Unassembled WGS sequence"/>
</dbReference>
<dbReference type="SUPFAM" id="SSF50729">
    <property type="entry name" value="PH domain-like"/>
    <property type="match status" value="1"/>
</dbReference>
<dbReference type="GO" id="GO:1900025">
    <property type="term" value="P:negative regulation of substrate adhesion-dependent cell spreading"/>
    <property type="evidence" value="ECO:0007669"/>
    <property type="project" value="TreeGrafter"/>
</dbReference>
<proteinExistence type="predicted"/>
<dbReference type="EMBL" id="UYRR01031343">
    <property type="protein sequence ID" value="VDK49250.1"/>
    <property type="molecule type" value="Genomic_DNA"/>
</dbReference>
<dbReference type="GO" id="GO:0005856">
    <property type="term" value="C:cytoskeleton"/>
    <property type="evidence" value="ECO:0007669"/>
    <property type="project" value="TreeGrafter"/>
</dbReference>
<dbReference type="PANTHER" id="PTHR32055:SF1">
    <property type="entry name" value="INTEGRIN BETA-1-BINDING PROTEIN 1"/>
    <property type="match status" value="1"/>
</dbReference>
<dbReference type="GO" id="GO:0001726">
    <property type="term" value="C:ruffle"/>
    <property type="evidence" value="ECO:0007669"/>
    <property type="project" value="TreeGrafter"/>
</dbReference>
<dbReference type="Gene3D" id="6.20.360.10">
    <property type="match status" value="1"/>
</dbReference>
<protein>
    <submittedName>
        <fullName evidence="3">PID domain-containing protein</fullName>
    </submittedName>
</protein>
<dbReference type="InterPro" id="IPR019517">
    <property type="entry name" value="Integrin-bd_ICAP-1"/>
</dbReference>
<accession>A0A0M3JZ92</accession>
<dbReference type="PANTHER" id="PTHR32055">
    <property type="entry name" value="INTEGRIN BETA-1-BINDING PROTEIN 1"/>
    <property type="match status" value="1"/>
</dbReference>
<dbReference type="WBParaSite" id="ASIM_0001380801-mRNA-1">
    <property type="protein sequence ID" value="ASIM_0001380801-mRNA-1"/>
    <property type="gene ID" value="ASIM_0001380801"/>
</dbReference>
<dbReference type="GO" id="GO:0071944">
    <property type="term" value="C:cell periphery"/>
    <property type="evidence" value="ECO:0007669"/>
    <property type="project" value="TreeGrafter"/>
</dbReference>
<sequence length="161" mass="17649">MSSGVAAVHGENCRQLYYLGCSESAAHGEGRIGFAGGDKSVERRSSDERLIDLVENAQLEGHLPIRADDKLSKQVIVNVSKHGLKIVDLSNGNVLDRVALLSIIQCVSFDDGFNHTNVVFLVQKPLSALMQCYLFQARNANDADYICKQLKSVFNAVVRQV</sequence>
<reference evidence="3" key="1">
    <citation type="submission" date="2017-02" db="UniProtKB">
        <authorList>
            <consortium name="WormBaseParasite"/>
        </authorList>
    </citation>
    <scope>IDENTIFICATION</scope>
</reference>
<evidence type="ECO:0000313" key="2">
    <source>
        <dbReference type="Proteomes" id="UP000267096"/>
    </source>
</evidence>
<dbReference type="AlphaFoldDB" id="A0A0M3JZ92"/>
<name>A0A0M3JZ92_ANISI</name>
<dbReference type="GO" id="GO:0030027">
    <property type="term" value="C:lamellipodium"/>
    <property type="evidence" value="ECO:0007669"/>
    <property type="project" value="TreeGrafter"/>
</dbReference>
<dbReference type="GO" id="GO:0051895">
    <property type="term" value="P:negative regulation of focal adhesion assembly"/>
    <property type="evidence" value="ECO:0007669"/>
    <property type="project" value="TreeGrafter"/>
</dbReference>
<keyword evidence="2" id="KW-1185">Reference proteome</keyword>
<dbReference type="Pfam" id="PF10480">
    <property type="entry name" value="ICAP-1_inte_bdg"/>
    <property type="match status" value="1"/>
</dbReference>
<evidence type="ECO:0000313" key="1">
    <source>
        <dbReference type="EMBL" id="VDK49250.1"/>
    </source>
</evidence>
<evidence type="ECO:0000313" key="3">
    <source>
        <dbReference type="WBParaSite" id="ASIM_0001380801-mRNA-1"/>
    </source>
</evidence>
<dbReference type="OrthoDB" id="10060702at2759"/>
<organism evidence="3">
    <name type="scientific">Anisakis simplex</name>
    <name type="common">Herring worm</name>
    <dbReference type="NCBI Taxonomy" id="6269"/>
    <lineage>
        <taxon>Eukaryota</taxon>
        <taxon>Metazoa</taxon>
        <taxon>Ecdysozoa</taxon>
        <taxon>Nematoda</taxon>
        <taxon>Chromadorea</taxon>
        <taxon>Rhabditida</taxon>
        <taxon>Spirurina</taxon>
        <taxon>Ascaridomorpha</taxon>
        <taxon>Ascaridoidea</taxon>
        <taxon>Anisakidae</taxon>
        <taxon>Anisakis</taxon>
        <taxon>Anisakis simplex complex</taxon>
    </lineage>
</organism>
<reference evidence="1 2" key="2">
    <citation type="submission" date="2018-11" db="EMBL/GenBank/DDBJ databases">
        <authorList>
            <consortium name="Pathogen Informatics"/>
        </authorList>
    </citation>
    <scope>NUCLEOTIDE SEQUENCE [LARGE SCALE GENOMIC DNA]</scope>
</reference>
<gene>
    <name evidence="1" type="ORF">ASIM_LOCUS13236</name>
</gene>
<dbReference type="GO" id="GO:0005178">
    <property type="term" value="F:integrin binding"/>
    <property type="evidence" value="ECO:0007669"/>
    <property type="project" value="TreeGrafter"/>
</dbReference>